<dbReference type="PROSITE" id="PS50893">
    <property type="entry name" value="ABC_TRANSPORTER_2"/>
    <property type="match status" value="1"/>
</dbReference>
<gene>
    <name evidence="6" type="ORF">JOC47_000464</name>
</gene>
<proteinExistence type="inferred from homology"/>
<keyword evidence="2" id="KW-0813">Transport</keyword>
<dbReference type="InterPro" id="IPR050086">
    <property type="entry name" value="MetN_ABC_transporter-like"/>
</dbReference>
<dbReference type="Gene3D" id="3.40.50.300">
    <property type="entry name" value="P-loop containing nucleotide triphosphate hydrolases"/>
    <property type="match status" value="1"/>
</dbReference>
<evidence type="ECO:0000313" key="6">
    <source>
        <dbReference type="EMBL" id="MBM7555639.1"/>
    </source>
</evidence>
<feature type="domain" description="ABC transporter" evidence="5">
    <location>
        <begin position="3"/>
        <end position="234"/>
    </location>
</feature>
<organism evidence="6 7">
    <name type="scientific">Halanaerobacter jeridensis</name>
    <dbReference type="NCBI Taxonomy" id="706427"/>
    <lineage>
        <taxon>Bacteria</taxon>
        <taxon>Bacillati</taxon>
        <taxon>Bacillota</taxon>
        <taxon>Clostridia</taxon>
        <taxon>Halanaerobiales</taxon>
        <taxon>Halobacteroidaceae</taxon>
        <taxon>Halanaerobacter</taxon>
    </lineage>
</organism>
<evidence type="ECO:0000256" key="4">
    <source>
        <dbReference type="ARBA" id="ARBA00022840"/>
    </source>
</evidence>
<evidence type="ECO:0000313" key="7">
    <source>
        <dbReference type="Proteomes" id="UP000774000"/>
    </source>
</evidence>
<dbReference type="Proteomes" id="UP000774000">
    <property type="component" value="Unassembled WGS sequence"/>
</dbReference>
<dbReference type="PANTHER" id="PTHR43166:SF4">
    <property type="entry name" value="PHOSPHONATES IMPORT ATP-BINDING PROTEIN PHNC"/>
    <property type="match status" value="1"/>
</dbReference>
<keyword evidence="7" id="KW-1185">Reference proteome</keyword>
<dbReference type="GO" id="GO:0016887">
    <property type="term" value="F:ATP hydrolysis activity"/>
    <property type="evidence" value="ECO:0007669"/>
    <property type="project" value="InterPro"/>
</dbReference>
<evidence type="ECO:0000256" key="3">
    <source>
        <dbReference type="ARBA" id="ARBA00022741"/>
    </source>
</evidence>
<comment type="similarity">
    <text evidence="1">Belongs to the ABC transporter superfamily.</text>
</comment>
<evidence type="ECO:0000256" key="2">
    <source>
        <dbReference type="ARBA" id="ARBA00022448"/>
    </source>
</evidence>
<dbReference type="InterPro" id="IPR003439">
    <property type="entry name" value="ABC_transporter-like_ATP-bd"/>
</dbReference>
<dbReference type="EMBL" id="JAFBDQ010000002">
    <property type="protein sequence ID" value="MBM7555639.1"/>
    <property type="molecule type" value="Genomic_DNA"/>
</dbReference>
<evidence type="ECO:0000259" key="5">
    <source>
        <dbReference type="PROSITE" id="PS50893"/>
    </source>
</evidence>
<dbReference type="SMART" id="SM00382">
    <property type="entry name" value="AAA"/>
    <property type="match status" value="1"/>
</dbReference>
<dbReference type="Pfam" id="PF00005">
    <property type="entry name" value="ABC_tran"/>
    <property type="match status" value="1"/>
</dbReference>
<protein>
    <submittedName>
        <fullName evidence="6">Polar amino acid transport system ATP-binding protein</fullName>
    </submittedName>
</protein>
<dbReference type="InterPro" id="IPR017871">
    <property type="entry name" value="ABC_transporter-like_CS"/>
</dbReference>
<dbReference type="InterPro" id="IPR027417">
    <property type="entry name" value="P-loop_NTPase"/>
</dbReference>
<reference evidence="6" key="1">
    <citation type="submission" date="2021-01" db="EMBL/GenBank/DDBJ databases">
        <title>Genomic Encyclopedia of Type Strains, Phase IV (KMG-IV): sequencing the most valuable type-strain genomes for metagenomic binning, comparative biology and taxonomic classification.</title>
        <authorList>
            <person name="Goeker M."/>
        </authorList>
    </citation>
    <scope>NUCLEOTIDE SEQUENCE</scope>
    <source>
        <strain evidence="6">DSM 23230</strain>
    </source>
</reference>
<dbReference type="GO" id="GO:0005524">
    <property type="term" value="F:ATP binding"/>
    <property type="evidence" value="ECO:0007669"/>
    <property type="project" value="UniProtKB-KW"/>
</dbReference>
<evidence type="ECO:0000256" key="1">
    <source>
        <dbReference type="ARBA" id="ARBA00005417"/>
    </source>
</evidence>
<name>A0A939BPV7_9FIRM</name>
<dbReference type="InterPro" id="IPR003593">
    <property type="entry name" value="AAA+_ATPase"/>
</dbReference>
<dbReference type="PANTHER" id="PTHR43166">
    <property type="entry name" value="AMINO ACID IMPORT ATP-BINDING PROTEIN"/>
    <property type="match status" value="1"/>
</dbReference>
<dbReference type="AlphaFoldDB" id="A0A939BPV7"/>
<keyword evidence="3" id="KW-0547">Nucleotide-binding</keyword>
<dbReference type="SUPFAM" id="SSF52540">
    <property type="entry name" value="P-loop containing nucleoside triphosphate hydrolases"/>
    <property type="match status" value="1"/>
</dbReference>
<accession>A0A939BPV7</accession>
<comment type="caution">
    <text evidence="6">The sequence shown here is derived from an EMBL/GenBank/DDBJ whole genome shotgun (WGS) entry which is preliminary data.</text>
</comment>
<dbReference type="PROSITE" id="PS00211">
    <property type="entry name" value="ABC_TRANSPORTER_1"/>
    <property type="match status" value="1"/>
</dbReference>
<keyword evidence="4 6" id="KW-0067">ATP-binding</keyword>
<sequence length="241" mass="27179">MRLELNQLEKEFGDKKVLNGLDVDIEDHHIIGVIGPSGGGKSTLLRMIAGFESISSGQIHLNDINVGQEKEKLHKRCGFVFQSHHLFLHLTVLENITLILEKVHGYSSQDAEEKAIRLLDQFGLKQHVNKKPQQLSGGQSQRVAIIRALAIDPDVLLFDEPTSSLDPVLTYDVLETILELKKEKKDFVIVTHEIGFVKEVADYIVFIHEGEIVEHGPVEIVEEPKTDQLDDFLSKVFSWTN</sequence>
<dbReference type="RefSeq" id="WP_204700365.1">
    <property type="nucleotide sequence ID" value="NZ_JAFBDQ010000002.1"/>
</dbReference>